<dbReference type="EMBL" id="ML978960">
    <property type="protein sequence ID" value="KAF1931620.1"/>
    <property type="molecule type" value="Genomic_DNA"/>
</dbReference>
<dbReference type="PROSITE" id="PS00463">
    <property type="entry name" value="ZN2_CY6_FUNGAL_1"/>
    <property type="match status" value="1"/>
</dbReference>
<dbReference type="PROSITE" id="PS50048">
    <property type="entry name" value="ZN2_CY6_FUNGAL_2"/>
    <property type="match status" value="1"/>
</dbReference>
<dbReference type="CDD" id="cd00067">
    <property type="entry name" value="GAL4"/>
    <property type="match status" value="1"/>
</dbReference>
<dbReference type="SUPFAM" id="SSF57701">
    <property type="entry name" value="Zn2/Cys6 DNA-binding domain"/>
    <property type="match status" value="1"/>
</dbReference>
<reference evidence="4" key="1">
    <citation type="journal article" date="2020" name="Stud. Mycol.">
        <title>101 Dothideomycetes genomes: a test case for predicting lifestyles and emergence of pathogens.</title>
        <authorList>
            <person name="Haridas S."/>
            <person name="Albert R."/>
            <person name="Binder M."/>
            <person name="Bloem J."/>
            <person name="Labutti K."/>
            <person name="Salamov A."/>
            <person name="Andreopoulos B."/>
            <person name="Baker S."/>
            <person name="Barry K."/>
            <person name="Bills G."/>
            <person name="Bluhm B."/>
            <person name="Cannon C."/>
            <person name="Castanera R."/>
            <person name="Culley D."/>
            <person name="Daum C."/>
            <person name="Ezra D."/>
            <person name="Gonzalez J."/>
            <person name="Henrissat B."/>
            <person name="Kuo A."/>
            <person name="Liang C."/>
            <person name="Lipzen A."/>
            <person name="Lutzoni F."/>
            <person name="Magnuson J."/>
            <person name="Mondo S."/>
            <person name="Nolan M."/>
            <person name="Ohm R."/>
            <person name="Pangilinan J."/>
            <person name="Park H.-J."/>
            <person name="Ramirez L."/>
            <person name="Alfaro M."/>
            <person name="Sun H."/>
            <person name="Tritt A."/>
            <person name="Yoshinaga Y."/>
            <person name="Zwiers L.-H."/>
            <person name="Turgeon B."/>
            <person name="Goodwin S."/>
            <person name="Spatafora J."/>
            <person name="Crous P."/>
            <person name="Grigoriev I."/>
        </authorList>
    </citation>
    <scope>NUCLEOTIDE SEQUENCE</scope>
    <source>
        <strain evidence="4">CBS 183.55</strain>
    </source>
</reference>
<dbReference type="Gene3D" id="4.10.240.10">
    <property type="entry name" value="Zn(2)-C6 fungal-type DNA-binding domain"/>
    <property type="match status" value="1"/>
</dbReference>
<dbReference type="InterPro" id="IPR036864">
    <property type="entry name" value="Zn2-C6_fun-type_DNA-bd_sf"/>
</dbReference>
<gene>
    <name evidence="4" type="ORF">M421DRAFT_417387</name>
</gene>
<keyword evidence="1" id="KW-0539">Nucleus</keyword>
<sequence length="619" mass="67897">MVGVPKSTGCLICRKRKIKCDETWPACLNCQKNGRCCPGPPARHTFKDLGPSLMNGAYTAQTGKNQSVVAAAADCNQRCLTQVHEKVNLDGSTVHKFRISGKNAFHSHKPASRSPSTSTVSLSPPRSPLLRQPSPSQHYELSRALVATISAGSVGLQMSVFGPFIQEVPARIGHSPALDAAVAVLINAHTSLMYKETSNDVISINLYLRAIKTLQGCLEDSREGMSTNTLCASVLLGLVEALAGPRKGNRYLAHVGGAGRLMELQGPGQFNDPFAKDILRFNRGGIVSNMSPMHCFVSKTPQIVSACYERKPCFLAAPEWRDVAFDGHGLGFDERLHTDLLRAFVQLPDILKDLKEMSTLRAPFTPIANSMRNDSFVDPNLDLNSSLDLSHSPADTCPSLDYSVESFDNTDFPSDLPNEETYDGEASFAYISTRANVLFKVQNLRNSFCALGVNMNAKFTNGTTVLELPSVEEGSPIATSYHFNSWRDNVGYNSFWALCIMVNEYLIKLLPPSDPIISILESESRALALEICKTWEEAWSTKPIGALHTSFSFVMAYEYVASDIQEWILKGLNALLDCQKVDASAFRWTDEVIRMMSGRLTGDGQDTIFSNVSVTKKAQ</sequence>
<accession>A0A6A5RWD5</accession>
<evidence type="ECO:0000256" key="2">
    <source>
        <dbReference type="SAM" id="MobiDB-lite"/>
    </source>
</evidence>
<organism evidence="4 5">
    <name type="scientific">Didymella exigua CBS 183.55</name>
    <dbReference type="NCBI Taxonomy" id="1150837"/>
    <lineage>
        <taxon>Eukaryota</taxon>
        <taxon>Fungi</taxon>
        <taxon>Dikarya</taxon>
        <taxon>Ascomycota</taxon>
        <taxon>Pezizomycotina</taxon>
        <taxon>Dothideomycetes</taxon>
        <taxon>Pleosporomycetidae</taxon>
        <taxon>Pleosporales</taxon>
        <taxon>Pleosporineae</taxon>
        <taxon>Didymellaceae</taxon>
        <taxon>Didymella</taxon>
    </lineage>
</organism>
<dbReference type="InterPro" id="IPR001138">
    <property type="entry name" value="Zn2Cys6_DnaBD"/>
</dbReference>
<evidence type="ECO:0000313" key="4">
    <source>
        <dbReference type="EMBL" id="KAF1931620.1"/>
    </source>
</evidence>
<dbReference type="Proteomes" id="UP000800082">
    <property type="component" value="Unassembled WGS sequence"/>
</dbReference>
<dbReference type="GO" id="GO:0008270">
    <property type="term" value="F:zinc ion binding"/>
    <property type="evidence" value="ECO:0007669"/>
    <property type="project" value="InterPro"/>
</dbReference>
<dbReference type="GeneID" id="54349114"/>
<proteinExistence type="predicted"/>
<feature type="domain" description="Zn(2)-C6 fungal-type" evidence="3">
    <location>
        <begin position="9"/>
        <end position="37"/>
    </location>
</feature>
<dbReference type="PANTHER" id="PTHR38111">
    <property type="entry name" value="ZN(2)-C6 FUNGAL-TYPE DOMAIN-CONTAINING PROTEIN-RELATED"/>
    <property type="match status" value="1"/>
</dbReference>
<dbReference type="AlphaFoldDB" id="A0A6A5RWD5"/>
<dbReference type="OrthoDB" id="4314040at2759"/>
<dbReference type="Pfam" id="PF00172">
    <property type="entry name" value="Zn_clus"/>
    <property type="match status" value="1"/>
</dbReference>
<dbReference type="RefSeq" id="XP_033451868.1">
    <property type="nucleotide sequence ID" value="XM_033591446.1"/>
</dbReference>
<dbReference type="SMART" id="SM00066">
    <property type="entry name" value="GAL4"/>
    <property type="match status" value="1"/>
</dbReference>
<keyword evidence="5" id="KW-1185">Reference proteome</keyword>
<dbReference type="PANTHER" id="PTHR38111:SF11">
    <property type="entry name" value="TRANSCRIPTION FACTOR DOMAIN-CONTAINING PROTEIN-RELATED"/>
    <property type="match status" value="1"/>
</dbReference>
<dbReference type="GO" id="GO:0000981">
    <property type="term" value="F:DNA-binding transcription factor activity, RNA polymerase II-specific"/>
    <property type="evidence" value="ECO:0007669"/>
    <property type="project" value="InterPro"/>
</dbReference>
<feature type="compositionally biased region" description="Low complexity" evidence="2">
    <location>
        <begin position="112"/>
        <end position="135"/>
    </location>
</feature>
<evidence type="ECO:0000256" key="1">
    <source>
        <dbReference type="ARBA" id="ARBA00023242"/>
    </source>
</evidence>
<feature type="region of interest" description="Disordered" evidence="2">
    <location>
        <begin position="104"/>
        <end position="135"/>
    </location>
</feature>
<evidence type="ECO:0000259" key="3">
    <source>
        <dbReference type="PROSITE" id="PS50048"/>
    </source>
</evidence>
<protein>
    <recommendedName>
        <fullName evidence="3">Zn(2)-C6 fungal-type domain-containing protein</fullName>
    </recommendedName>
</protein>
<dbReference type="InterPro" id="IPR053178">
    <property type="entry name" value="Osmoadaptation_assoc"/>
</dbReference>
<evidence type="ECO:0000313" key="5">
    <source>
        <dbReference type="Proteomes" id="UP000800082"/>
    </source>
</evidence>
<name>A0A6A5RWD5_9PLEO</name>